<dbReference type="EMBL" id="BFEA01000297">
    <property type="protein sequence ID" value="GBG78536.1"/>
    <property type="molecule type" value="Genomic_DNA"/>
</dbReference>
<reference evidence="1 2" key="1">
    <citation type="journal article" date="2018" name="Cell">
        <title>The Chara Genome: Secondary Complexity and Implications for Plant Terrestrialization.</title>
        <authorList>
            <person name="Nishiyama T."/>
            <person name="Sakayama H."/>
            <person name="Vries J.D."/>
            <person name="Buschmann H."/>
            <person name="Saint-Marcoux D."/>
            <person name="Ullrich K.K."/>
            <person name="Haas F.B."/>
            <person name="Vanderstraeten L."/>
            <person name="Becker D."/>
            <person name="Lang D."/>
            <person name="Vosolsobe S."/>
            <person name="Rombauts S."/>
            <person name="Wilhelmsson P.K.I."/>
            <person name="Janitza P."/>
            <person name="Kern R."/>
            <person name="Heyl A."/>
            <person name="Rumpler F."/>
            <person name="Villalobos L.I.A.C."/>
            <person name="Clay J.M."/>
            <person name="Skokan R."/>
            <person name="Toyoda A."/>
            <person name="Suzuki Y."/>
            <person name="Kagoshima H."/>
            <person name="Schijlen E."/>
            <person name="Tajeshwar N."/>
            <person name="Catarino B."/>
            <person name="Hetherington A.J."/>
            <person name="Saltykova A."/>
            <person name="Bonnot C."/>
            <person name="Breuninger H."/>
            <person name="Symeonidi A."/>
            <person name="Radhakrishnan G.V."/>
            <person name="Van Nieuwerburgh F."/>
            <person name="Deforce D."/>
            <person name="Chang C."/>
            <person name="Karol K.G."/>
            <person name="Hedrich R."/>
            <person name="Ulvskov P."/>
            <person name="Glockner G."/>
            <person name="Delwiche C.F."/>
            <person name="Petrasek J."/>
            <person name="Van de Peer Y."/>
            <person name="Friml J."/>
            <person name="Beilby M."/>
            <person name="Dolan L."/>
            <person name="Kohara Y."/>
            <person name="Sugano S."/>
            <person name="Fujiyama A."/>
            <person name="Delaux P.-M."/>
            <person name="Quint M."/>
            <person name="TheiBen G."/>
            <person name="Hagemann M."/>
            <person name="Harholt J."/>
            <person name="Dunand C."/>
            <person name="Zachgo S."/>
            <person name="Langdale J."/>
            <person name="Maumus F."/>
            <person name="Straeten D.V.D."/>
            <person name="Gould S.B."/>
            <person name="Rensing S.A."/>
        </authorList>
    </citation>
    <scope>NUCLEOTIDE SEQUENCE [LARGE SCALE GENOMIC DNA]</scope>
    <source>
        <strain evidence="1 2">S276</strain>
    </source>
</reference>
<accession>A0A388L8A6</accession>
<sequence>MSLEAASGMDIDGEVGRDGLSTTERTVVAAAVNVVLFRCQMASREGKFKAVVRARRKLSALPTSGQCLDVGAISDAVLQVCYVMGCGAFPRATPRWWMKRRTGGTWEDLRQCDDATNEYFKDKLRMSPRVFREIAETRSPLLQRRVTFYRVPLQPDHIIAYALYMWVTGETYDSGTCSFGIGRSSGITAVRDVTAALLTAYPDKISWATDILSVVTADVHGGFKRTSDTNKRHCQDVVGGGAVGVVEIISVVNSSVVLIVVIEIGRAPDSQDETVMLAGAVIIVEVNMIGVAPDSPDDTVMQAGGDGRSTAVDADAADVKVVVDVRVAFDVNVAADDDDVKRGADCSGRV</sequence>
<organism evidence="1 2">
    <name type="scientific">Chara braunii</name>
    <name type="common">Braun's stonewort</name>
    <dbReference type="NCBI Taxonomy" id="69332"/>
    <lineage>
        <taxon>Eukaryota</taxon>
        <taxon>Viridiplantae</taxon>
        <taxon>Streptophyta</taxon>
        <taxon>Charophyceae</taxon>
        <taxon>Charales</taxon>
        <taxon>Characeae</taxon>
        <taxon>Chara</taxon>
    </lineage>
</organism>
<name>A0A388L8A6_CHABU</name>
<proteinExistence type="predicted"/>
<dbReference type="Proteomes" id="UP000265515">
    <property type="component" value="Unassembled WGS sequence"/>
</dbReference>
<evidence type="ECO:0000313" key="2">
    <source>
        <dbReference type="Proteomes" id="UP000265515"/>
    </source>
</evidence>
<dbReference type="Gramene" id="GBG78536">
    <property type="protein sequence ID" value="GBG78536"/>
    <property type="gene ID" value="CBR_g27761"/>
</dbReference>
<gene>
    <name evidence="1" type="ORF">CBR_g27761</name>
</gene>
<dbReference type="AlphaFoldDB" id="A0A388L8A6"/>
<keyword evidence="2" id="KW-1185">Reference proteome</keyword>
<comment type="caution">
    <text evidence="1">The sequence shown here is derived from an EMBL/GenBank/DDBJ whole genome shotgun (WGS) entry which is preliminary data.</text>
</comment>
<evidence type="ECO:0000313" key="1">
    <source>
        <dbReference type="EMBL" id="GBG78536.1"/>
    </source>
</evidence>
<protein>
    <submittedName>
        <fullName evidence="1">Uncharacterized protein</fullName>
    </submittedName>
</protein>